<evidence type="ECO:0000313" key="4">
    <source>
        <dbReference type="EMBL" id="KAG9185527.1"/>
    </source>
</evidence>
<sequence length="117" mass="13231">MLQKRVVLKKSPESPSRSLDIPEASAASLKKFQLEYVDLYLIHSPSFSDYDYDPDSDLQKALKDIEDVCRSGKAKAIGLSSCLQPHVEAILQLPTIKAVVNQIEFYHYLQRGNEYVS</sequence>
<dbReference type="PRINTS" id="PR00069">
    <property type="entry name" value="ALDKETRDTASE"/>
</dbReference>
<evidence type="ECO:0000259" key="3">
    <source>
        <dbReference type="Pfam" id="PF00248"/>
    </source>
</evidence>
<keyword evidence="1" id="KW-0560">Oxidoreductase</keyword>
<proteinExistence type="predicted"/>
<dbReference type="InterPro" id="IPR020471">
    <property type="entry name" value="AKR"/>
</dbReference>
<dbReference type="GO" id="GO:0016491">
    <property type="term" value="F:oxidoreductase activity"/>
    <property type="evidence" value="ECO:0007669"/>
    <property type="project" value="UniProtKB-KW"/>
</dbReference>
<dbReference type="Proteomes" id="UP001199106">
    <property type="component" value="Unassembled WGS sequence"/>
</dbReference>
<accession>A0AAD4F8M3</accession>
<dbReference type="EMBL" id="JAANER010000010">
    <property type="protein sequence ID" value="KAG9185527.1"/>
    <property type="molecule type" value="Genomic_DNA"/>
</dbReference>
<dbReference type="Pfam" id="PF00248">
    <property type="entry name" value="Aldo_ket_red"/>
    <property type="match status" value="1"/>
</dbReference>
<dbReference type="InterPro" id="IPR036812">
    <property type="entry name" value="NAD(P)_OxRdtase_dom_sf"/>
</dbReference>
<protein>
    <recommendedName>
        <fullName evidence="3">NADP-dependent oxidoreductase domain-containing protein</fullName>
    </recommendedName>
</protein>
<evidence type="ECO:0000256" key="2">
    <source>
        <dbReference type="SAM" id="MobiDB-lite"/>
    </source>
</evidence>
<dbReference type="Gene3D" id="3.20.20.100">
    <property type="entry name" value="NADP-dependent oxidoreductase domain"/>
    <property type="match status" value="1"/>
</dbReference>
<keyword evidence="5" id="KW-1185">Reference proteome</keyword>
<feature type="domain" description="NADP-dependent oxidoreductase" evidence="3">
    <location>
        <begin position="13"/>
        <end position="108"/>
    </location>
</feature>
<dbReference type="PANTHER" id="PTHR11732">
    <property type="entry name" value="ALDO/KETO REDUCTASE"/>
    <property type="match status" value="1"/>
</dbReference>
<gene>
    <name evidence="4" type="ORF">G6011_06858</name>
</gene>
<dbReference type="InterPro" id="IPR023210">
    <property type="entry name" value="NADP_OxRdtase_dom"/>
</dbReference>
<organism evidence="4 5">
    <name type="scientific">Alternaria panax</name>
    <dbReference type="NCBI Taxonomy" id="48097"/>
    <lineage>
        <taxon>Eukaryota</taxon>
        <taxon>Fungi</taxon>
        <taxon>Dikarya</taxon>
        <taxon>Ascomycota</taxon>
        <taxon>Pezizomycotina</taxon>
        <taxon>Dothideomycetes</taxon>
        <taxon>Pleosporomycetidae</taxon>
        <taxon>Pleosporales</taxon>
        <taxon>Pleosporineae</taxon>
        <taxon>Pleosporaceae</taxon>
        <taxon>Alternaria</taxon>
        <taxon>Alternaria sect. Panax</taxon>
    </lineage>
</organism>
<evidence type="ECO:0000256" key="1">
    <source>
        <dbReference type="ARBA" id="ARBA00023002"/>
    </source>
</evidence>
<name>A0AAD4F8M3_9PLEO</name>
<feature type="region of interest" description="Disordered" evidence="2">
    <location>
        <begin position="1"/>
        <end position="20"/>
    </location>
</feature>
<dbReference type="SUPFAM" id="SSF51430">
    <property type="entry name" value="NAD(P)-linked oxidoreductase"/>
    <property type="match status" value="1"/>
</dbReference>
<evidence type="ECO:0000313" key="5">
    <source>
        <dbReference type="Proteomes" id="UP001199106"/>
    </source>
</evidence>
<comment type="caution">
    <text evidence="4">The sequence shown here is derived from an EMBL/GenBank/DDBJ whole genome shotgun (WGS) entry which is preliminary data.</text>
</comment>
<dbReference type="AlphaFoldDB" id="A0AAD4F8M3"/>
<reference evidence="4" key="1">
    <citation type="submission" date="2021-07" db="EMBL/GenBank/DDBJ databases">
        <title>Genome Resource of American Ginseng Black Spot Pathogen Alternaria panax.</title>
        <authorList>
            <person name="Qiu C."/>
            <person name="Wang W."/>
            <person name="Liu Z."/>
        </authorList>
    </citation>
    <scope>NUCLEOTIDE SEQUENCE</scope>
    <source>
        <strain evidence="4">BNCC115425</strain>
    </source>
</reference>